<dbReference type="NCBIfam" id="TIGR01970">
    <property type="entry name" value="DEAH_box_HrpB"/>
    <property type="match status" value="1"/>
</dbReference>
<dbReference type="Gene3D" id="3.40.50.300">
    <property type="entry name" value="P-loop containing nucleotide triphosphate hydrolases"/>
    <property type="match status" value="2"/>
</dbReference>
<accession>A0ABQ2QH24</accession>
<dbReference type="InterPro" id="IPR014001">
    <property type="entry name" value="Helicase_ATP-bd"/>
</dbReference>
<keyword evidence="4" id="KW-0067">ATP-binding</keyword>
<dbReference type="CDD" id="cd18791">
    <property type="entry name" value="SF2_C_RHA"/>
    <property type="match status" value="1"/>
</dbReference>
<evidence type="ECO:0000313" key="8">
    <source>
        <dbReference type="Proteomes" id="UP000654004"/>
    </source>
</evidence>
<dbReference type="InterPro" id="IPR010225">
    <property type="entry name" value="HrpB"/>
</dbReference>
<dbReference type="SMART" id="SM00847">
    <property type="entry name" value="HA2"/>
    <property type="match status" value="1"/>
</dbReference>
<dbReference type="EMBL" id="BMQW01000002">
    <property type="protein sequence ID" value="GGP78556.1"/>
    <property type="molecule type" value="Genomic_DNA"/>
</dbReference>
<dbReference type="InterPro" id="IPR011545">
    <property type="entry name" value="DEAD/DEAH_box_helicase_dom"/>
</dbReference>
<dbReference type="InterPro" id="IPR027417">
    <property type="entry name" value="P-loop_NTPase"/>
</dbReference>
<protein>
    <submittedName>
        <fullName evidence="7">ATP-dependent helicase HrpB</fullName>
    </submittedName>
</protein>
<dbReference type="SMART" id="SM00490">
    <property type="entry name" value="HELICc"/>
    <property type="match status" value="1"/>
</dbReference>
<evidence type="ECO:0000256" key="3">
    <source>
        <dbReference type="ARBA" id="ARBA00022806"/>
    </source>
</evidence>
<dbReference type="PROSITE" id="PS51192">
    <property type="entry name" value="HELICASE_ATP_BIND_1"/>
    <property type="match status" value="1"/>
</dbReference>
<dbReference type="PROSITE" id="PS51194">
    <property type="entry name" value="HELICASE_CTER"/>
    <property type="match status" value="1"/>
</dbReference>
<keyword evidence="1" id="KW-0547">Nucleotide-binding</keyword>
<dbReference type="Gene3D" id="1.20.120.1080">
    <property type="match status" value="1"/>
</dbReference>
<proteinExistence type="predicted"/>
<dbReference type="Pfam" id="PF08482">
    <property type="entry name" value="HrpB_C"/>
    <property type="match status" value="1"/>
</dbReference>
<dbReference type="Pfam" id="PF24473">
    <property type="entry name" value="CON_HrpB"/>
    <property type="match status" value="1"/>
</dbReference>
<dbReference type="PIRSF" id="PIRSF005496">
    <property type="entry name" value="ATP_hel_hrpB"/>
    <property type="match status" value="1"/>
</dbReference>
<name>A0ABQ2QH24_9GAMM</name>
<dbReference type="InterPro" id="IPR056329">
    <property type="entry name" value="CON_HrpB"/>
</dbReference>
<dbReference type="Proteomes" id="UP000654004">
    <property type="component" value="Unassembled WGS sequence"/>
</dbReference>
<dbReference type="Pfam" id="PF00270">
    <property type="entry name" value="DEAD"/>
    <property type="match status" value="1"/>
</dbReference>
<sequence>MPLTISDTAKPDSLSPTQLAGSAILPIHAVLNDIRSALNNHSQLILEAPTGAGKSTALPLAMLAWPEISGKIIMLEPRRVAARNVAQFIAKQLRQPVGQDVGYRVRGDTKVSKNTRLEIVTEGILTRMIQQDPELTGVAVIIFDEIHERHLPTDLGLALALEVQQSLRDDLTIIAMSATLSGLPLAELMPTAQQISSQGRSFEVQHHYQPCPAQQPWLMHMVKVINDTVNDASLAEYQLGSVLAFLPGKGEINKLARLLSERLDPTWLICPLYGDLTPTEQDRAIVLTEPGKRKIVLATNVAESSLTIEGITIVIDSGYRREASFNPKTGVTRLGLKRISQASALQRSGRAGRLAPGYCVRLWSQEEHGRLRKVDEPEISLSELTSMVLDCASWGAKALSELSLLTAPPAIHEQVAWQLLQQLALTDTQRKLTPLGHEAYALGCHPRLAHMLLKAKHIASEQSQPQLCVLACVLAGIIEARGLPKKGADIHHYLGEAQHGQIKQQVRQWQQSLGISGQVQDTISQASTRDISYLLALAYPDRIAKARGHDGFLLSNGTGVVIAADDSLAHEPWLVVADFQENQGRNAGQVYLAARFDERLFDDELSNLISRQVQGGWDEAKGRFFAEKHTKVGQIIIKTETGIAPERAQITAALLEQVHVKGLTILNREEALIQLQYRVELARYYAPQHDWPCLTDAHLLATLSDWLGPYIEQVNSLAALAKIDAFGLVKNRLSWQQQTLLDQLVPTHWPMATGTRAPIRYQMPLDAEGYFYHNEEQQGRALLSVRLQEALGLAQSPSILHGKMTVTMELLSPAQRPLAVTADLASFWQGPYVDVKKEMRGRYPRHLWPDDPVNTVATKFTKKKTPGL</sequence>
<dbReference type="PANTHER" id="PTHR43519">
    <property type="entry name" value="ATP-DEPENDENT RNA HELICASE HRPB"/>
    <property type="match status" value="1"/>
</dbReference>
<evidence type="ECO:0000259" key="5">
    <source>
        <dbReference type="PROSITE" id="PS51192"/>
    </source>
</evidence>
<comment type="caution">
    <text evidence="7">The sequence shown here is derived from an EMBL/GenBank/DDBJ whole genome shotgun (WGS) entry which is preliminary data.</text>
</comment>
<evidence type="ECO:0000259" key="6">
    <source>
        <dbReference type="PROSITE" id="PS51194"/>
    </source>
</evidence>
<dbReference type="InterPro" id="IPR007502">
    <property type="entry name" value="Helicase-assoc_dom"/>
</dbReference>
<evidence type="ECO:0000256" key="4">
    <source>
        <dbReference type="ARBA" id="ARBA00022840"/>
    </source>
</evidence>
<keyword evidence="3 7" id="KW-0347">Helicase</keyword>
<dbReference type="SMART" id="SM00487">
    <property type="entry name" value="DEXDc"/>
    <property type="match status" value="1"/>
</dbReference>
<dbReference type="InterPro" id="IPR002464">
    <property type="entry name" value="DNA/RNA_helicase_DEAH_CS"/>
</dbReference>
<dbReference type="PANTHER" id="PTHR43519:SF1">
    <property type="entry name" value="ATP-DEPENDENT RNA HELICASE HRPB"/>
    <property type="match status" value="1"/>
</dbReference>
<dbReference type="Pfam" id="PF00271">
    <property type="entry name" value="Helicase_C"/>
    <property type="match status" value="1"/>
</dbReference>
<dbReference type="PROSITE" id="PS00690">
    <property type="entry name" value="DEAH_ATP_HELICASE"/>
    <property type="match status" value="1"/>
</dbReference>
<dbReference type="RefSeq" id="WP_188953710.1">
    <property type="nucleotide sequence ID" value="NZ_BMQW01000002.1"/>
</dbReference>
<evidence type="ECO:0000256" key="2">
    <source>
        <dbReference type="ARBA" id="ARBA00022801"/>
    </source>
</evidence>
<reference evidence="8" key="1">
    <citation type="journal article" date="2019" name="Int. J. Syst. Evol. Microbiol.">
        <title>The Global Catalogue of Microorganisms (GCM) 10K type strain sequencing project: providing services to taxonomists for standard genome sequencing and annotation.</title>
        <authorList>
            <consortium name="The Broad Institute Genomics Platform"/>
            <consortium name="The Broad Institute Genome Sequencing Center for Infectious Disease"/>
            <person name="Wu L."/>
            <person name="Ma J."/>
        </authorList>
    </citation>
    <scope>NUCLEOTIDE SEQUENCE [LARGE SCALE GENOMIC DNA]</scope>
    <source>
        <strain evidence="8">JCM 32305</strain>
    </source>
</reference>
<evidence type="ECO:0000313" key="7">
    <source>
        <dbReference type="EMBL" id="GGP78556.1"/>
    </source>
</evidence>
<gene>
    <name evidence="7" type="primary">hrpB</name>
    <name evidence="7" type="ORF">GCM10009410_08490</name>
</gene>
<organism evidence="7 8">
    <name type="scientific">Shewanella ulleungensis</name>
    <dbReference type="NCBI Taxonomy" id="2282699"/>
    <lineage>
        <taxon>Bacteria</taxon>
        <taxon>Pseudomonadati</taxon>
        <taxon>Pseudomonadota</taxon>
        <taxon>Gammaproteobacteria</taxon>
        <taxon>Alteromonadales</taxon>
        <taxon>Shewanellaceae</taxon>
        <taxon>Shewanella</taxon>
    </lineage>
</organism>
<feature type="domain" description="Helicase C-terminal" evidence="6">
    <location>
        <begin position="228"/>
        <end position="395"/>
    </location>
</feature>
<dbReference type="InterPro" id="IPR001650">
    <property type="entry name" value="Helicase_C-like"/>
</dbReference>
<dbReference type="InterPro" id="IPR049614">
    <property type="entry name" value="HrpB_DEXH"/>
</dbReference>
<keyword evidence="2" id="KW-0378">Hydrolase</keyword>
<feature type="domain" description="Helicase ATP-binding" evidence="5">
    <location>
        <begin position="35"/>
        <end position="198"/>
    </location>
</feature>
<evidence type="ECO:0000256" key="1">
    <source>
        <dbReference type="ARBA" id="ARBA00022741"/>
    </source>
</evidence>
<keyword evidence="8" id="KW-1185">Reference proteome</keyword>
<dbReference type="SUPFAM" id="SSF52540">
    <property type="entry name" value="P-loop containing nucleoside triphosphate hydrolases"/>
    <property type="match status" value="1"/>
</dbReference>
<dbReference type="InterPro" id="IPR013689">
    <property type="entry name" value="RNA_helicase_ATP-dep_HrpB_C"/>
</dbReference>
<dbReference type="CDD" id="cd17990">
    <property type="entry name" value="DEXHc_HrpB"/>
    <property type="match status" value="1"/>
</dbReference>
<dbReference type="GO" id="GO:0004386">
    <property type="term" value="F:helicase activity"/>
    <property type="evidence" value="ECO:0007669"/>
    <property type="project" value="UniProtKB-KW"/>
</dbReference>